<dbReference type="EMBL" id="JAPFFL010000004">
    <property type="protein sequence ID" value="KAJ6729807.1"/>
    <property type="molecule type" value="Genomic_DNA"/>
</dbReference>
<reference evidence="1" key="2">
    <citation type="journal article" date="2023" name="Int. J. Mol. Sci.">
        <title>De Novo Assembly and Annotation of 11 Diverse Shrub Willow (Salix) Genomes Reveals Novel Gene Organization in Sex-Linked Regions.</title>
        <authorList>
            <person name="Hyden B."/>
            <person name="Feng K."/>
            <person name="Yates T.B."/>
            <person name="Jawdy S."/>
            <person name="Cereghino C."/>
            <person name="Smart L.B."/>
            <person name="Muchero W."/>
        </authorList>
    </citation>
    <scope>NUCLEOTIDE SEQUENCE [LARGE SCALE GENOMIC DNA]</scope>
    <source>
        <tissue evidence="1">Shoot tip</tissue>
    </source>
</reference>
<dbReference type="AlphaFoldDB" id="A0A9Q0ZCZ1"/>
<name>A0A9Q0ZCZ1_SALVM</name>
<organism evidence="1 2">
    <name type="scientific">Salix viminalis</name>
    <name type="common">Common osier</name>
    <name type="synonym">Basket willow</name>
    <dbReference type="NCBI Taxonomy" id="40686"/>
    <lineage>
        <taxon>Eukaryota</taxon>
        <taxon>Viridiplantae</taxon>
        <taxon>Streptophyta</taxon>
        <taxon>Embryophyta</taxon>
        <taxon>Tracheophyta</taxon>
        <taxon>Spermatophyta</taxon>
        <taxon>Magnoliopsida</taxon>
        <taxon>eudicotyledons</taxon>
        <taxon>Gunneridae</taxon>
        <taxon>Pentapetalae</taxon>
        <taxon>rosids</taxon>
        <taxon>fabids</taxon>
        <taxon>Malpighiales</taxon>
        <taxon>Salicaceae</taxon>
        <taxon>Saliceae</taxon>
        <taxon>Salix</taxon>
    </lineage>
</organism>
<sequence length="67" mass="7658">MAIARETTHASISSRTKGNILILSFFYKSGENLSLIRYKRSEWQKDDKLDNIFPISCPGGLWIPSVR</sequence>
<keyword evidence="2" id="KW-1185">Reference proteome</keyword>
<gene>
    <name evidence="1" type="ORF">OIU85_020690</name>
</gene>
<protein>
    <submittedName>
        <fullName evidence="1">Uncharacterized protein</fullName>
    </submittedName>
</protein>
<reference evidence="1" key="1">
    <citation type="submission" date="2022-11" db="EMBL/GenBank/DDBJ databases">
        <authorList>
            <person name="Hyden B.L."/>
            <person name="Feng K."/>
            <person name="Yates T."/>
            <person name="Jawdy S."/>
            <person name="Smart L.B."/>
            <person name="Muchero W."/>
        </authorList>
    </citation>
    <scope>NUCLEOTIDE SEQUENCE</scope>
    <source>
        <tissue evidence="1">Shoot tip</tissue>
    </source>
</reference>
<evidence type="ECO:0000313" key="2">
    <source>
        <dbReference type="Proteomes" id="UP001151529"/>
    </source>
</evidence>
<proteinExistence type="predicted"/>
<dbReference type="Proteomes" id="UP001151529">
    <property type="component" value="Chromosome 2"/>
</dbReference>
<comment type="caution">
    <text evidence="1">The sequence shown here is derived from an EMBL/GenBank/DDBJ whole genome shotgun (WGS) entry which is preliminary data.</text>
</comment>
<evidence type="ECO:0000313" key="1">
    <source>
        <dbReference type="EMBL" id="KAJ6729807.1"/>
    </source>
</evidence>
<accession>A0A9Q0ZCZ1</accession>